<evidence type="ECO:0000313" key="1">
    <source>
        <dbReference type="EMBL" id="PKY47041.1"/>
    </source>
</evidence>
<protein>
    <submittedName>
        <fullName evidence="1">Uncharacterized protein</fullName>
    </submittedName>
</protein>
<evidence type="ECO:0000313" key="2">
    <source>
        <dbReference type="Proteomes" id="UP000234323"/>
    </source>
</evidence>
<reference evidence="1 2" key="1">
    <citation type="submission" date="2015-10" db="EMBL/GenBank/DDBJ databases">
        <title>Genome analyses suggest a sexual origin of heterokaryosis in a supposedly ancient asexual fungus.</title>
        <authorList>
            <person name="Ropars J."/>
            <person name="Sedzielewska K."/>
            <person name="Noel J."/>
            <person name="Charron P."/>
            <person name="Farinelli L."/>
            <person name="Marton T."/>
            <person name="Kruger M."/>
            <person name="Pelin A."/>
            <person name="Brachmann A."/>
            <person name="Corradi N."/>
        </authorList>
    </citation>
    <scope>NUCLEOTIDE SEQUENCE [LARGE SCALE GENOMIC DNA]</scope>
    <source>
        <strain evidence="1 2">A4</strain>
    </source>
</reference>
<dbReference type="VEuPathDB" id="FungiDB:RhiirA1_395903"/>
<organism evidence="1 2">
    <name type="scientific">Rhizophagus irregularis</name>
    <dbReference type="NCBI Taxonomy" id="588596"/>
    <lineage>
        <taxon>Eukaryota</taxon>
        <taxon>Fungi</taxon>
        <taxon>Fungi incertae sedis</taxon>
        <taxon>Mucoromycota</taxon>
        <taxon>Glomeromycotina</taxon>
        <taxon>Glomeromycetes</taxon>
        <taxon>Glomerales</taxon>
        <taxon>Glomeraceae</taxon>
        <taxon>Rhizophagus</taxon>
    </lineage>
</organism>
<comment type="caution">
    <text evidence="1">The sequence shown here is derived from an EMBL/GenBank/DDBJ whole genome shotgun (WGS) entry which is preliminary data.</text>
</comment>
<name>A0A2I1GKA0_9GLOM</name>
<proteinExistence type="predicted"/>
<dbReference type="Proteomes" id="UP000234323">
    <property type="component" value="Unassembled WGS sequence"/>
</dbReference>
<dbReference type="AlphaFoldDB" id="A0A2I1GKA0"/>
<accession>A0A2I1GKA0</accession>
<sequence length="118" mass="14102">MSQLTYITLLNINTEQELKGSDSVIYLWSYIDDSMIHEGGNLKEALTNYLFNHENLCYIDEFTHELVPINAYDKLVEEWNKSPDKYFKEIDVTEILQKHRLEMGEEEKQQKKEKHLFN</sequence>
<keyword evidence="2" id="KW-1185">Reference proteome</keyword>
<gene>
    <name evidence="1" type="ORF">RhiirA4_462106</name>
</gene>
<dbReference type="EMBL" id="LLXI01000511">
    <property type="protein sequence ID" value="PKY47041.1"/>
    <property type="molecule type" value="Genomic_DNA"/>
</dbReference>
<dbReference type="VEuPathDB" id="FungiDB:RhiirFUN_010767"/>